<evidence type="ECO:0000259" key="2">
    <source>
        <dbReference type="PROSITE" id="PS51471"/>
    </source>
</evidence>
<feature type="binding site" evidence="1">
    <location>
        <position position="197"/>
    </location>
    <ligand>
        <name>2-oxoglutarate</name>
        <dbReference type="ChEBI" id="CHEBI:16810"/>
    </ligand>
</feature>
<name>A0A8K1FEM9_PYTOL</name>
<feature type="binding site" evidence="1">
    <location>
        <position position="209"/>
    </location>
    <ligand>
        <name>2-oxoglutarate</name>
        <dbReference type="ChEBI" id="CHEBI:16810"/>
    </ligand>
</feature>
<dbReference type="Gene3D" id="2.60.120.590">
    <property type="entry name" value="Alpha-ketoglutarate-dependent dioxygenase AlkB-like"/>
    <property type="match status" value="1"/>
</dbReference>
<feature type="binding site" evidence="1">
    <location>
        <begin position="154"/>
        <end position="156"/>
    </location>
    <ligand>
        <name>substrate</name>
    </ligand>
</feature>
<dbReference type="AlphaFoldDB" id="A0A8K1FEM9"/>
<evidence type="ECO:0000313" key="3">
    <source>
        <dbReference type="EMBL" id="TMW56008.1"/>
    </source>
</evidence>
<gene>
    <name evidence="3" type="ORF">Poli38472_008656</name>
</gene>
<feature type="binding site" evidence="1">
    <location>
        <position position="199"/>
    </location>
    <ligand>
        <name>2-oxoglutarate</name>
        <dbReference type="ChEBI" id="CHEBI:16810"/>
    </ligand>
</feature>
<dbReference type="InterPro" id="IPR032852">
    <property type="entry name" value="ALKBH2"/>
</dbReference>
<dbReference type="PROSITE" id="PS51471">
    <property type="entry name" value="FE2OG_OXY"/>
    <property type="match status" value="1"/>
</dbReference>
<dbReference type="GO" id="GO:0008198">
    <property type="term" value="F:ferrous iron binding"/>
    <property type="evidence" value="ECO:0007669"/>
    <property type="project" value="TreeGrafter"/>
</dbReference>
<evidence type="ECO:0000313" key="4">
    <source>
        <dbReference type="Proteomes" id="UP000794436"/>
    </source>
</evidence>
<dbReference type="EMBL" id="SPLM01000146">
    <property type="protein sequence ID" value="TMW56008.1"/>
    <property type="molecule type" value="Genomic_DNA"/>
</dbReference>
<feature type="binding site" evidence="1">
    <location>
        <position position="271"/>
    </location>
    <ligand>
        <name>2-oxoglutarate</name>
        <dbReference type="ChEBI" id="CHEBI:16810"/>
    </ligand>
</feature>
<feature type="binding site" evidence="1">
    <location>
        <begin position="137"/>
        <end position="139"/>
    </location>
    <ligand>
        <name>substrate</name>
    </ligand>
</feature>
<dbReference type="GO" id="GO:0051747">
    <property type="term" value="F:cytosine C-5 DNA demethylase activity"/>
    <property type="evidence" value="ECO:0007669"/>
    <property type="project" value="TreeGrafter"/>
</dbReference>
<organism evidence="3 4">
    <name type="scientific">Pythium oligandrum</name>
    <name type="common">Mycoparasitic fungus</name>
    <dbReference type="NCBI Taxonomy" id="41045"/>
    <lineage>
        <taxon>Eukaryota</taxon>
        <taxon>Sar</taxon>
        <taxon>Stramenopiles</taxon>
        <taxon>Oomycota</taxon>
        <taxon>Peronosporomycetes</taxon>
        <taxon>Pythiales</taxon>
        <taxon>Pythiaceae</taxon>
        <taxon>Pythium</taxon>
    </lineage>
</organism>
<dbReference type="InterPro" id="IPR005123">
    <property type="entry name" value="Oxoglu/Fe-dep_dioxygenase_dom"/>
</dbReference>
<dbReference type="Proteomes" id="UP000794436">
    <property type="component" value="Unassembled WGS sequence"/>
</dbReference>
<feature type="binding site" evidence="1">
    <location>
        <position position="287"/>
    </location>
    <ligand>
        <name>2-oxoglutarate</name>
        <dbReference type="ChEBI" id="CHEBI:16810"/>
    </ligand>
</feature>
<dbReference type="OrthoDB" id="545910at2759"/>
<dbReference type="PANTHER" id="PTHR31573:SF1">
    <property type="entry name" value="DNA OXIDATIVE DEMETHYLASE ALKBH2"/>
    <property type="match status" value="1"/>
</dbReference>
<evidence type="ECO:0000256" key="1">
    <source>
        <dbReference type="PIRSR" id="PIRSR632852-1"/>
    </source>
</evidence>
<dbReference type="PANTHER" id="PTHR31573">
    <property type="entry name" value="ALPHA-KETOGLUTARATE-DEPENDENT DIOXYGENASE ALKB HOMOLOG 2"/>
    <property type="match status" value="1"/>
</dbReference>
<comment type="caution">
    <text evidence="3">The sequence shown here is derived from an EMBL/GenBank/DDBJ whole genome shotgun (WGS) entry which is preliminary data.</text>
</comment>
<dbReference type="Pfam" id="PF13532">
    <property type="entry name" value="2OG-FeII_Oxy_2"/>
    <property type="match status" value="1"/>
</dbReference>
<protein>
    <recommendedName>
        <fullName evidence="2">Fe2OG dioxygenase domain-containing protein</fullName>
    </recommendedName>
</protein>
<dbReference type="SUPFAM" id="SSF51197">
    <property type="entry name" value="Clavaminate synthase-like"/>
    <property type="match status" value="1"/>
</dbReference>
<feature type="binding site" evidence="1">
    <location>
        <position position="283"/>
    </location>
    <ligand>
        <name>2-oxoglutarate</name>
        <dbReference type="ChEBI" id="CHEBI:16810"/>
    </ligand>
</feature>
<dbReference type="GO" id="GO:0006307">
    <property type="term" value="P:DNA alkylation repair"/>
    <property type="evidence" value="ECO:0007669"/>
    <property type="project" value="TreeGrafter"/>
</dbReference>
<dbReference type="GO" id="GO:0035516">
    <property type="term" value="F:broad specificity oxidative DNA demethylase activity"/>
    <property type="evidence" value="ECO:0007669"/>
    <property type="project" value="TreeGrafter"/>
</dbReference>
<feature type="binding site" evidence="1">
    <location>
        <position position="212"/>
    </location>
    <ligand>
        <name>substrate</name>
    </ligand>
</feature>
<keyword evidence="4" id="KW-1185">Reference proteome</keyword>
<feature type="domain" description="Fe2OG dioxygenase" evidence="2">
    <location>
        <begin position="190"/>
        <end position="292"/>
    </location>
</feature>
<proteinExistence type="predicted"/>
<dbReference type="InterPro" id="IPR027450">
    <property type="entry name" value="AlkB-like"/>
</dbReference>
<accession>A0A8K1FEM9</accession>
<reference evidence="3" key="1">
    <citation type="submission" date="2019-03" db="EMBL/GenBank/DDBJ databases">
        <title>Long read genome sequence of the mycoparasitic Pythium oligandrum ATCC 38472 isolated from sugarbeet rhizosphere.</title>
        <authorList>
            <person name="Gaulin E."/>
        </authorList>
    </citation>
    <scope>NUCLEOTIDE SEQUENCE</scope>
    <source>
        <strain evidence="3">ATCC 38472_TT</strain>
    </source>
</reference>
<sequence>MKREREETTAMAATADAPDVGDETIRAAAQGAASVTPKKAKTQPELREEFSSARIDANARDSAVCISVSMDVEKLFRGARVIPLTSDGASWIYYVPKWYRRIYAQCMEDLQITLPYADWFQQVWNLHPKDHDTIKMFGRDVLTPRYQQVYGTSYRFSGKMFHAKEFPEQLIHAVTLMQALVVHADSGETYLQGALVNWYEHGDHYVGPHSDDESHLHLNSPVFALTLGATRRFIFTPRANTPDQSAKKLELSLDDGDLLVMGGTTQKTHKHALPKMKKCAGKRISLTMRCFK</sequence>
<feature type="binding site" evidence="1">
    <location>
        <position position="289"/>
    </location>
    <ligand>
        <name>2-oxoglutarate</name>
        <dbReference type="ChEBI" id="CHEBI:16810"/>
    </ligand>
</feature>
<dbReference type="InterPro" id="IPR037151">
    <property type="entry name" value="AlkB-like_sf"/>
</dbReference>